<dbReference type="Ensembl" id="ENSSSCT00045011809.1">
    <property type="protein sequence ID" value="ENSSSCP00045008022.1"/>
    <property type="gene ID" value="ENSSSCG00045007131.1"/>
</dbReference>
<dbReference type="Ensembl" id="ENSSSCT00055019915.1">
    <property type="protein sequence ID" value="ENSSSCP00055015718.1"/>
    <property type="gene ID" value="ENSSSCG00055010183.1"/>
</dbReference>
<sequence length="130" mass="14970">MNPLSAESIAKIFSHSVGCLFVLFRVSFAVQKLLSLIMSHLFIFVFTVMTLRGRSKKMLLWFMSESVWPMFSPKSFIVSGLISRSLIHVEFIFVYGVRECSNFILFHVAVQLSQHNFLSFLHCMFLPPLS</sequence>
<evidence type="ECO:0000313" key="3">
    <source>
        <dbReference type="Proteomes" id="UP000694728"/>
    </source>
</evidence>
<keyword evidence="1" id="KW-1133">Transmembrane helix</keyword>
<dbReference type="AlphaFoldDB" id="A0A8D1GXG6"/>
<name>A0A8D1GXG6_PIG</name>
<feature type="transmembrane region" description="Helical" evidence="1">
    <location>
        <begin position="76"/>
        <end position="97"/>
    </location>
</feature>
<dbReference type="Ensembl" id="ENSSSCT00065038803.1">
    <property type="protein sequence ID" value="ENSSSCP00065016403.1"/>
    <property type="gene ID" value="ENSSSCG00065028766.1"/>
</dbReference>
<dbReference type="Proteomes" id="UP000694724">
    <property type="component" value="Unplaced"/>
</dbReference>
<dbReference type="Proteomes" id="UP000694725">
    <property type="component" value="Unplaced"/>
</dbReference>
<protein>
    <submittedName>
        <fullName evidence="2">Uncharacterized protein</fullName>
    </submittedName>
</protein>
<evidence type="ECO:0000256" key="1">
    <source>
        <dbReference type="SAM" id="Phobius"/>
    </source>
</evidence>
<evidence type="ECO:0000313" key="2">
    <source>
        <dbReference type="Ensembl" id="ENSSSCP00045008022.1"/>
    </source>
</evidence>
<keyword evidence="1" id="KW-0812">Transmembrane</keyword>
<dbReference type="Proteomes" id="UP000694728">
    <property type="component" value="Unplaced"/>
</dbReference>
<proteinExistence type="predicted"/>
<organism evidence="2 3">
    <name type="scientific">Sus scrofa</name>
    <name type="common">Pig</name>
    <dbReference type="NCBI Taxonomy" id="9823"/>
    <lineage>
        <taxon>Eukaryota</taxon>
        <taxon>Metazoa</taxon>
        <taxon>Chordata</taxon>
        <taxon>Craniata</taxon>
        <taxon>Vertebrata</taxon>
        <taxon>Euteleostomi</taxon>
        <taxon>Mammalia</taxon>
        <taxon>Eutheria</taxon>
        <taxon>Laurasiatheria</taxon>
        <taxon>Artiodactyla</taxon>
        <taxon>Suina</taxon>
        <taxon>Suidae</taxon>
        <taxon>Sus</taxon>
    </lineage>
</organism>
<dbReference type="Proteomes" id="UP000694720">
    <property type="component" value="Unplaced"/>
</dbReference>
<dbReference type="Ensembl" id="ENSSSCT00035026363.1">
    <property type="protein sequence ID" value="ENSSSCP00035010037.1"/>
    <property type="gene ID" value="ENSSSCG00035020286.1"/>
</dbReference>
<accession>A0A8D1GXG6</accession>
<keyword evidence="1" id="KW-0472">Membrane</keyword>
<feature type="transmembrane region" description="Helical" evidence="1">
    <location>
        <begin position="12"/>
        <end position="30"/>
    </location>
</feature>
<reference evidence="2" key="1">
    <citation type="submission" date="2025-05" db="UniProtKB">
        <authorList>
            <consortium name="Ensembl"/>
        </authorList>
    </citation>
    <scope>IDENTIFICATION</scope>
</reference>
<feature type="transmembrane region" description="Helical" evidence="1">
    <location>
        <begin position="36"/>
        <end position="55"/>
    </location>
</feature>